<feature type="region of interest" description="Disordered" evidence="7">
    <location>
        <begin position="294"/>
        <end position="329"/>
    </location>
</feature>
<dbReference type="GO" id="GO:0007417">
    <property type="term" value="P:central nervous system development"/>
    <property type="evidence" value="ECO:0007669"/>
    <property type="project" value="UniProtKB-ARBA"/>
</dbReference>
<dbReference type="Proteomes" id="UP000558488">
    <property type="component" value="Unassembled WGS sequence"/>
</dbReference>
<evidence type="ECO:0000313" key="9">
    <source>
        <dbReference type="EMBL" id="KAF6393361.1"/>
    </source>
</evidence>
<feature type="region of interest" description="Disordered" evidence="7">
    <location>
        <begin position="349"/>
        <end position="380"/>
    </location>
</feature>
<protein>
    <submittedName>
        <fullName evidence="9">Prospero homeobox 2</fullName>
    </submittedName>
</protein>
<dbReference type="GO" id="GO:0060836">
    <property type="term" value="P:lymphatic endothelial cell differentiation"/>
    <property type="evidence" value="ECO:0007669"/>
    <property type="project" value="UniProtKB-ARBA"/>
</dbReference>
<dbReference type="GO" id="GO:0070365">
    <property type="term" value="P:hepatocyte differentiation"/>
    <property type="evidence" value="ECO:0007669"/>
    <property type="project" value="UniProtKB-ARBA"/>
</dbReference>
<dbReference type="InterPro" id="IPR009057">
    <property type="entry name" value="Homeodomain-like_sf"/>
</dbReference>
<dbReference type="GO" id="GO:0070309">
    <property type="term" value="P:lens fiber cell morphogenesis"/>
    <property type="evidence" value="ECO:0007669"/>
    <property type="project" value="UniProtKB-ARBA"/>
</dbReference>
<proteinExistence type="predicted"/>
<dbReference type="PANTHER" id="PTHR12198:SF5">
    <property type="entry name" value="PROSPERO HOMEOBOX PROTEIN 2"/>
    <property type="match status" value="1"/>
</dbReference>
<dbReference type="InterPro" id="IPR037131">
    <property type="entry name" value="Homeo_prospero_dom_sf"/>
</dbReference>
<comment type="subcellular location">
    <subcellularLocation>
        <location evidence="1">Nucleus</location>
    </subcellularLocation>
</comment>
<name>A0A7J8B4D0_PIPKU</name>
<dbReference type="GO" id="GO:0060059">
    <property type="term" value="P:embryonic retina morphogenesis in camera-type eye"/>
    <property type="evidence" value="ECO:0007669"/>
    <property type="project" value="UniProtKB-ARBA"/>
</dbReference>
<evidence type="ECO:0000256" key="6">
    <source>
        <dbReference type="ARBA" id="ARBA00023242"/>
    </source>
</evidence>
<accession>A0A7J8B4D0</accession>
<evidence type="ECO:0000259" key="8">
    <source>
        <dbReference type="PROSITE" id="PS51818"/>
    </source>
</evidence>
<dbReference type="GO" id="GO:0005634">
    <property type="term" value="C:nucleus"/>
    <property type="evidence" value="ECO:0007669"/>
    <property type="project" value="UniProtKB-SubCell"/>
</dbReference>
<organism evidence="9 10">
    <name type="scientific">Pipistrellus kuhlii</name>
    <name type="common">Kuhl's pipistrelle</name>
    <dbReference type="NCBI Taxonomy" id="59472"/>
    <lineage>
        <taxon>Eukaryota</taxon>
        <taxon>Metazoa</taxon>
        <taxon>Chordata</taxon>
        <taxon>Craniata</taxon>
        <taxon>Vertebrata</taxon>
        <taxon>Euteleostomi</taxon>
        <taxon>Mammalia</taxon>
        <taxon>Eutheria</taxon>
        <taxon>Laurasiatheria</taxon>
        <taxon>Chiroptera</taxon>
        <taxon>Yangochiroptera</taxon>
        <taxon>Vespertilionidae</taxon>
        <taxon>Pipistrellus</taxon>
    </lineage>
</organism>
<evidence type="ECO:0000256" key="7">
    <source>
        <dbReference type="SAM" id="MobiDB-lite"/>
    </source>
</evidence>
<evidence type="ECO:0000256" key="4">
    <source>
        <dbReference type="ARBA" id="ARBA00023155"/>
    </source>
</evidence>
<dbReference type="GO" id="GO:0035295">
    <property type="term" value="P:tube development"/>
    <property type="evidence" value="ECO:0007669"/>
    <property type="project" value="UniProtKB-ARBA"/>
</dbReference>
<dbReference type="GO" id="GO:0048646">
    <property type="term" value="P:anatomical structure formation involved in morphogenesis"/>
    <property type="evidence" value="ECO:0007669"/>
    <property type="project" value="UniProtKB-ARBA"/>
</dbReference>
<dbReference type="PROSITE" id="PS51818">
    <property type="entry name" value="HOMEO_PROSPERO"/>
    <property type="match status" value="1"/>
</dbReference>
<dbReference type="GO" id="GO:0005737">
    <property type="term" value="C:cytoplasm"/>
    <property type="evidence" value="ECO:0007669"/>
    <property type="project" value="UniProtKB-ARBA"/>
</dbReference>
<keyword evidence="3 9" id="KW-0238">DNA-binding</keyword>
<keyword evidence="5" id="KW-0804">Transcription</keyword>
<keyword evidence="2" id="KW-0805">Transcription regulation</keyword>
<evidence type="ECO:0000256" key="2">
    <source>
        <dbReference type="ARBA" id="ARBA00023015"/>
    </source>
</evidence>
<evidence type="ECO:0000313" key="10">
    <source>
        <dbReference type="Proteomes" id="UP000558488"/>
    </source>
</evidence>
<feature type="compositionally biased region" description="Polar residues" evidence="7">
    <location>
        <begin position="36"/>
        <end position="50"/>
    </location>
</feature>
<dbReference type="InterPro" id="IPR039350">
    <property type="entry name" value="Prospero_homeodomain"/>
</dbReference>
<dbReference type="PANTHER" id="PTHR12198">
    <property type="entry name" value="HOMEOBOX PROTEIN PROSPERO/PROX-1/CEH-26"/>
    <property type="match status" value="1"/>
</dbReference>
<keyword evidence="6" id="KW-0539">Nucleus</keyword>
<reference evidence="9 10" key="1">
    <citation type="journal article" date="2020" name="Nature">
        <title>Six reference-quality genomes reveal evolution of bat adaptations.</title>
        <authorList>
            <person name="Jebb D."/>
            <person name="Huang Z."/>
            <person name="Pippel M."/>
            <person name="Hughes G.M."/>
            <person name="Lavrichenko K."/>
            <person name="Devanna P."/>
            <person name="Winkler S."/>
            <person name="Jermiin L.S."/>
            <person name="Skirmuntt E.C."/>
            <person name="Katzourakis A."/>
            <person name="Burkitt-Gray L."/>
            <person name="Ray D.A."/>
            <person name="Sullivan K.A.M."/>
            <person name="Roscito J.G."/>
            <person name="Kirilenko B.M."/>
            <person name="Davalos L.M."/>
            <person name="Corthals A.P."/>
            <person name="Power M.L."/>
            <person name="Jones G."/>
            <person name="Ransome R.D."/>
            <person name="Dechmann D.K.N."/>
            <person name="Locatelli A.G."/>
            <person name="Puechmaille S.J."/>
            <person name="Fedrigo O."/>
            <person name="Jarvis E.D."/>
            <person name="Hiller M."/>
            <person name="Vernes S.C."/>
            <person name="Myers E.W."/>
            <person name="Teeling E.C."/>
        </authorList>
    </citation>
    <scope>NUCLEOTIDE SEQUENCE [LARGE SCALE GENOMIC DNA]</scope>
    <source>
        <strain evidence="9">MPipKuh1</strain>
        <tissue evidence="9">Flight muscle</tissue>
    </source>
</reference>
<evidence type="ECO:0000256" key="1">
    <source>
        <dbReference type="ARBA" id="ARBA00004123"/>
    </source>
</evidence>
<comment type="caution">
    <text evidence="9">The sequence shown here is derived from an EMBL/GenBank/DDBJ whole genome shotgun (WGS) entry which is preliminary data.</text>
</comment>
<feature type="region of interest" description="Disordered" evidence="7">
    <location>
        <begin position="1"/>
        <end position="54"/>
    </location>
</feature>
<feature type="compositionally biased region" description="Basic and acidic residues" evidence="7">
    <location>
        <begin position="97"/>
        <end position="107"/>
    </location>
</feature>
<feature type="compositionally biased region" description="Low complexity" evidence="7">
    <location>
        <begin position="364"/>
        <end position="377"/>
    </location>
</feature>
<dbReference type="EMBL" id="JACAGB010000001">
    <property type="protein sequence ID" value="KAF6393361.1"/>
    <property type="molecule type" value="Genomic_DNA"/>
</dbReference>
<feature type="region of interest" description="Disordered" evidence="7">
    <location>
        <begin position="81"/>
        <end position="134"/>
    </location>
</feature>
<dbReference type="InterPro" id="IPR023082">
    <property type="entry name" value="Homeo_prospero_dom"/>
</dbReference>
<evidence type="ECO:0000256" key="5">
    <source>
        <dbReference type="ARBA" id="ARBA00023163"/>
    </source>
</evidence>
<dbReference type="GO" id="GO:0000978">
    <property type="term" value="F:RNA polymerase II cis-regulatory region sequence-specific DNA binding"/>
    <property type="evidence" value="ECO:0007669"/>
    <property type="project" value="TreeGrafter"/>
</dbReference>
<dbReference type="Gene3D" id="1.10.10.500">
    <property type="entry name" value="Homeo-prospero domain"/>
    <property type="match status" value="1"/>
</dbReference>
<keyword evidence="10" id="KW-1185">Reference proteome</keyword>
<feature type="domain" description="Prospero" evidence="8">
    <location>
        <begin position="434"/>
        <end position="592"/>
    </location>
</feature>
<feature type="region of interest" description="Disordered" evidence="7">
    <location>
        <begin position="154"/>
        <end position="191"/>
    </location>
</feature>
<keyword evidence="4 9" id="KW-0371">Homeobox</keyword>
<dbReference type="GO" id="GO:0045165">
    <property type="term" value="P:cell fate commitment"/>
    <property type="evidence" value="ECO:0007669"/>
    <property type="project" value="UniProtKB-ARBA"/>
</dbReference>
<dbReference type="GO" id="GO:0031016">
    <property type="term" value="P:pancreas development"/>
    <property type="evidence" value="ECO:0007669"/>
    <property type="project" value="UniProtKB-ARBA"/>
</dbReference>
<dbReference type="AlphaFoldDB" id="A0A7J8B4D0"/>
<dbReference type="Pfam" id="PF05044">
    <property type="entry name" value="HPD"/>
    <property type="match status" value="1"/>
</dbReference>
<feature type="region of interest" description="Disordered" evidence="7">
    <location>
        <begin position="246"/>
        <end position="276"/>
    </location>
</feature>
<gene>
    <name evidence="9" type="ORF">mPipKuh1_014145</name>
</gene>
<dbReference type="GO" id="GO:0000981">
    <property type="term" value="F:DNA-binding transcription factor activity, RNA polymerase II-specific"/>
    <property type="evidence" value="ECO:0007669"/>
    <property type="project" value="TreeGrafter"/>
</dbReference>
<dbReference type="FunFam" id="1.10.10.500:FF:000001">
    <property type="entry name" value="Prospero homeobox protein 1"/>
    <property type="match status" value="1"/>
</dbReference>
<evidence type="ECO:0000256" key="3">
    <source>
        <dbReference type="ARBA" id="ARBA00023125"/>
    </source>
</evidence>
<dbReference type="SUPFAM" id="SSF46689">
    <property type="entry name" value="Homeodomain-like"/>
    <property type="match status" value="1"/>
</dbReference>
<sequence length="594" mass="64946">MDRSAGLLPAPSRAGSQPAEPCVEGRRSPSPREQGGDTSFPWNQGPNPSLTDPDWFWDEHIQAKRARVETIIRGMCLSPSPLVLGSARARDSPGCPEKARERKRKQDLPMQQPPLKPGPAGSQGSRKGGPRVREQLHLLKQQLRQLQAHILQMEPRGPAPSPRSAEQRDSCGRQPWAMDSGRLQGSSGDLPGLEEHRVAEVDRQPEEARLLPSGTRALLETLRRELRGAVSQAVDSVLQKVLLDPPGHLTQRGRSFRGPVPGGRSETSPEGGACENPLPLAALPMGAQAQAQAQAQAGCPLGNSSLAKPLDSPRYPVSPRMTSKPCRGPPTNCAVAVPSHLQESQILGQLLGHGPPGPWRGRLPQGASSQSPSSPEPALRPWGAVTLRPSVVSPQHPVPLASACLEKLPFLPCVKMEQGGLQAAAEGLPFPSVHEGLNPGHLKKAKLMFFFTRYPSSSLLKAYFPDVQFNRCITSQMIKWFSNFREFYYIQMEKSARQAIADGVTSAKMLVILRDSELFRALNMHYNKGNDFEVPDCFLEVASLTLQEFFRAVSAGKDSDPSWKKPIYKVISKLDSDIPEIFKSSSYPQELLQN</sequence>